<evidence type="ECO:0000313" key="4">
    <source>
        <dbReference type="Proteomes" id="UP000031637"/>
    </source>
</evidence>
<dbReference type="InterPro" id="IPR036388">
    <property type="entry name" value="WH-like_DNA-bd_sf"/>
</dbReference>
<dbReference type="AlphaFoldDB" id="W0SGG6"/>
<proteinExistence type="predicted"/>
<dbReference type="InterPro" id="IPR024965">
    <property type="entry name" value="Putative_integrase"/>
</dbReference>
<dbReference type="InterPro" id="IPR051839">
    <property type="entry name" value="RD_transcriptional_regulator"/>
</dbReference>
<dbReference type="GO" id="GO:0006310">
    <property type="term" value="P:DNA recombination"/>
    <property type="evidence" value="ECO:0007669"/>
    <property type="project" value="UniProtKB-KW"/>
</dbReference>
<dbReference type="Gene3D" id="1.10.443.10">
    <property type="entry name" value="Intergrase catalytic core"/>
    <property type="match status" value="1"/>
</dbReference>
<evidence type="ECO:0000256" key="1">
    <source>
        <dbReference type="ARBA" id="ARBA00023172"/>
    </source>
</evidence>
<dbReference type="InterPro" id="IPR011010">
    <property type="entry name" value="DNA_brk_join_enz"/>
</dbReference>
<dbReference type="STRING" id="1223802.SUTH_02247"/>
<dbReference type="GO" id="GO:0015074">
    <property type="term" value="P:DNA integration"/>
    <property type="evidence" value="ECO:0007669"/>
    <property type="project" value="InterPro"/>
</dbReference>
<dbReference type="Gene3D" id="1.10.10.10">
    <property type="entry name" value="Winged helix-like DNA-binding domain superfamily/Winged helix DNA-binding domain"/>
    <property type="match status" value="1"/>
</dbReference>
<dbReference type="PANTHER" id="PTHR33215">
    <property type="entry name" value="PROTEIN DISTAL ANTENNA"/>
    <property type="match status" value="1"/>
</dbReference>
<keyword evidence="1" id="KW-0233">DNA recombination</keyword>
<dbReference type="SUPFAM" id="SSF46689">
    <property type="entry name" value="Homeodomain-like"/>
    <property type="match status" value="1"/>
</dbReference>
<accession>W0SGG6</accession>
<dbReference type="Proteomes" id="UP000031637">
    <property type="component" value="Chromosome"/>
</dbReference>
<dbReference type="EMBL" id="AP012547">
    <property type="protein sequence ID" value="BAO30037.1"/>
    <property type="molecule type" value="Genomic_DNA"/>
</dbReference>
<sequence>MGVRIPEKVRGEVDRRFRSGESKATIAKAMALPYDMVQRLTPKIREAQIDEQIKKEAIRQVEQGESRKRVAAAMGISASVVGKWTKHIQTEKRPDERLTEIIMRRLEAGESKVSIAKAMGLTIGKVQYLTPKTRERSVDEDVREQAVRRVENGESKKAVASGIGVSVSTVNNWTQHVKKVEHIPRDTKEELMRRVRNGEKPTDVARELNLDTSYACYLASSVDADLTPEQYKRIMKAFQEGRKYVQIASDLGVPTRIVRSVIGHKTTKKQRYSDAVRLAAIRAVESGKTVQEVAVEFKASRAIVKKWFDAAVAGGLAKPPQVLKAKSEDKDFLWITRLDPELEEWRVFVAEWMNGEKTNLSGKISAITGFIERYLVARKLPKKPADLLLRSNIQQDFYATACSHQQAEHGIRINNCIHVFLRWVLRTPEFADTSSGEPITLPMFRNPVPELFASGVAKANTESDKVVLPYWMISDLRRRIALGPNFRDWCWVRCLQGKLSVDGSNEGPDWFEVEESHIDKNDPDCVWRLRQRVGQDPVLEMWSPVRWVAVLVQLQIPSRVGQIRMVDSGEADTFIWQGGKFIPNKGSLRTGTARNPRRQGVFRRPDPEDETMGATVAIFLNSNKTNDIGRRSGAKGMVCPWPRMNDLADDPYYWFAKLRDWQQKYNPISRLTAWRDLPARRALTVKAEEKSNEYPDTAFLFRTPETPTEAEWPLTSGMHKKAWRKLLAAYEEILQTEDVTHPDGSPIRLINERGQPASSPHATRVSLITHMILDGNVPPEMMMKIVGHSRFIMTIYYTKPGLKHIQDAVLGAVERLDAKKDENLTRDLAGLRMEQLRDRVVFNAADPATVLPVNPSDRNPLGWLYLHDGICLAGGNTGPVPDNASVPGCHNGGPVLKKAGNDVKKWTFGQTPGGVRNCARCRWKVAGTEHLKGLCATFNNRQYHLHKAGEQVAAGERARNDILKEKARTESSSQPFNRASDLRAAERMLEASAQKYNELTLDIVNLYRTIERINALPNNPDGPTALVAQGDLLTLQTVVEETDSELLVLAGMIADLEFYPDLEAGTAIFEFAQILDRAFEREREPMAFARMSEHEKMTAANGFMRALENHINPDNPILARRHVVEILDRQASIEKTLGIKLNNLLPQAGPSDNKPVYLRMVNTEVRNDDDMCCAS</sequence>
<dbReference type="KEGG" id="shd:SUTH_02247"/>
<name>W0SGG6_9PROT</name>
<evidence type="ECO:0000313" key="3">
    <source>
        <dbReference type="EMBL" id="BAO30037.1"/>
    </source>
</evidence>
<feature type="region of interest" description="Disordered" evidence="2">
    <location>
        <begin position="586"/>
        <end position="607"/>
    </location>
</feature>
<dbReference type="OrthoDB" id="2077978at2"/>
<organism evidence="3 4">
    <name type="scientific">Sulfuritalea hydrogenivorans sk43H</name>
    <dbReference type="NCBI Taxonomy" id="1223802"/>
    <lineage>
        <taxon>Bacteria</taxon>
        <taxon>Pseudomonadati</taxon>
        <taxon>Pseudomonadota</taxon>
        <taxon>Betaproteobacteria</taxon>
        <taxon>Nitrosomonadales</taxon>
        <taxon>Sterolibacteriaceae</taxon>
        <taxon>Sulfuritalea</taxon>
    </lineage>
</organism>
<dbReference type="InterPro" id="IPR013762">
    <property type="entry name" value="Integrase-like_cat_sf"/>
</dbReference>
<keyword evidence="4" id="KW-1185">Reference proteome</keyword>
<dbReference type="GO" id="GO:0003677">
    <property type="term" value="F:DNA binding"/>
    <property type="evidence" value="ECO:0007669"/>
    <property type="project" value="InterPro"/>
</dbReference>
<reference evidence="3 4" key="1">
    <citation type="journal article" date="2014" name="Syst. Appl. Microbiol.">
        <title>Complete genomes of freshwater sulfur oxidizers Sulfuricella denitrificans skB26 and Sulfuritalea hydrogenivorans sk43H: genetic insights into the sulfur oxidation pathway of betaproteobacteria.</title>
        <authorList>
            <person name="Watanabe T."/>
            <person name="Kojima H."/>
            <person name="Fukui M."/>
        </authorList>
    </citation>
    <scope>NUCLEOTIDE SEQUENCE [LARGE SCALE GENOMIC DNA]</scope>
    <source>
        <strain evidence="3">DSM22779</strain>
    </source>
</reference>
<dbReference type="SUPFAM" id="SSF56349">
    <property type="entry name" value="DNA breaking-rejoining enzymes"/>
    <property type="match status" value="1"/>
</dbReference>
<gene>
    <name evidence="3" type="ORF">SUTH_02247</name>
</gene>
<dbReference type="PANTHER" id="PTHR33215:SF13">
    <property type="entry name" value="PROTEIN DISTAL ANTENNA"/>
    <property type="match status" value="1"/>
</dbReference>
<protein>
    <submittedName>
        <fullName evidence="3">Integrase family protein</fullName>
    </submittedName>
</protein>
<dbReference type="Pfam" id="PF13009">
    <property type="entry name" value="Integrase_2"/>
    <property type="match status" value="1"/>
</dbReference>
<dbReference type="InterPro" id="IPR009057">
    <property type="entry name" value="Homeodomain-like_sf"/>
</dbReference>
<evidence type="ECO:0000256" key="2">
    <source>
        <dbReference type="SAM" id="MobiDB-lite"/>
    </source>
</evidence>
<dbReference type="HOGENOM" id="CLU_008194_0_0_4"/>